<feature type="region of interest" description="Disordered" evidence="1">
    <location>
        <begin position="242"/>
        <end position="263"/>
    </location>
</feature>
<feature type="compositionally biased region" description="Basic residues" evidence="1">
    <location>
        <begin position="316"/>
        <end position="332"/>
    </location>
</feature>
<keyword evidence="3" id="KW-1185">Reference proteome</keyword>
<feature type="region of interest" description="Disordered" evidence="1">
    <location>
        <begin position="87"/>
        <end position="219"/>
    </location>
</feature>
<feature type="compositionally biased region" description="Basic and acidic residues" evidence="1">
    <location>
        <begin position="543"/>
        <end position="552"/>
    </location>
</feature>
<dbReference type="EMBL" id="JARJLG010000036">
    <property type="protein sequence ID" value="KAJ7764960.1"/>
    <property type="molecule type" value="Genomic_DNA"/>
</dbReference>
<protein>
    <submittedName>
        <fullName evidence="2">Uncharacterized protein</fullName>
    </submittedName>
</protein>
<reference evidence="2" key="1">
    <citation type="submission" date="2023-03" db="EMBL/GenBank/DDBJ databases">
        <title>Massive genome expansion in bonnet fungi (Mycena s.s.) driven by repeated elements and novel gene families across ecological guilds.</title>
        <authorList>
            <consortium name="Lawrence Berkeley National Laboratory"/>
            <person name="Harder C.B."/>
            <person name="Miyauchi S."/>
            <person name="Viragh M."/>
            <person name="Kuo A."/>
            <person name="Thoen E."/>
            <person name="Andreopoulos B."/>
            <person name="Lu D."/>
            <person name="Skrede I."/>
            <person name="Drula E."/>
            <person name="Henrissat B."/>
            <person name="Morin E."/>
            <person name="Kohler A."/>
            <person name="Barry K."/>
            <person name="LaButti K."/>
            <person name="Morin E."/>
            <person name="Salamov A."/>
            <person name="Lipzen A."/>
            <person name="Mereny Z."/>
            <person name="Hegedus B."/>
            <person name="Baldrian P."/>
            <person name="Stursova M."/>
            <person name="Weitz H."/>
            <person name="Taylor A."/>
            <person name="Grigoriev I.V."/>
            <person name="Nagy L.G."/>
            <person name="Martin F."/>
            <person name="Kauserud H."/>
        </authorList>
    </citation>
    <scope>NUCLEOTIDE SEQUENCE</scope>
    <source>
        <strain evidence="2">CBHHK188m</strain>
    </source>
</reference>
<feature type="compositionally biased region" description="Basic residues" evidence="1">
    <location>
        <begin position="348"/>
        <end position="357"/>
    </location>
</feature>
<evidence type="ECO:0000256" key="1">
    <source>
        <dbReference type="SAM" id="MobiDB-lite"/>
    </source>
</evidence>
<proteinExistence type="predicted"/>
<comment type="caution">
    <text evidence="2">The sequence shown here is derived from an EMBL/GenBank/DDBJ whole genome shotgun (WGS) entry which is preliminary data.</text>
</comment>
<feature type="region of interest" description="Disordered" evidence="1">
    <location>
        <begin position="57"/>
        <end position="76"/>
    </location>
</feature>
<dbReference type="AlphaFoldDB" id="A0AAD7JHK8"/>
<feature type="compositionally biased region" description="Acidic residues" evidence="1">
    <location>
        <begin position="516"/>
        <end position="539"/>
    </location>
</feature>
<name>A0AAD7JHK8_9AGAR</name>
<evidence type="ECO:0000313" key="2">
    <source>
        <dbReference type="EMBL" id="KAJ7764960.1"/>
    </source>
</evidence>
<feature type="compositionally biased region" description="Pro residues" evidence="1">
    <location>
        <begin position="173"/>
        <end position="190"/>
    </location>
</feature>
<gene>
    <name evidence="2" type="ORF">DFH07DRAFT_955789</name>
</gene>
<accession>A0AAD7JHK8</accession>
<feature type="region of interest" description="Disordered" evidence="1">
    <location>
        <begin position="309"/>
        <end position="442"/>
    </location>
</feature>
<feature type="compositionally biased region" description="Basic and acidic residues" evidence="1">
    <location>
        <begin position="597"/>
        <end position="629"/>
    </location>
</feature>
<feature type="compositionally biased region" description="Acidic residues" evidence="1">
    <location>
        <begin position="707"/>
        <end position="719"/>
    </location>
</feature>
<sequence length="822" mass="90446">MPYATALSQRSSAHREAPSRITFNASRSKLPWVLRRRLIINIKILFEFQAAPQISIAPASRSPCPSPVSRKPASGLAVPRTLVPPCAPRFFGRRPPTQNTRDRGARSSAQRHTCPWCPPPPALDAHRVGRRAPQKTSTPRASLVRERLVRDGHVHDAPALRRTTLRASAHAPAPTPRPSPPRAASPPPPALAARRFGRRAPQNRRRRGARLRSNPQALPDALPGIELAARCLCYMSSQAKAKERENPLGNCRTGTDITASPPRPALAARRFGRRAPENSRGRGARLRSGTQALPDALPDALPGIGLAACRLPAPSRPRRSPFRPARTRKQSWARRATPFRLPGPPRRPSWHRGRRAPPPRPLPPSPLAVSAGAHPKTVAGAARNSVPAPRPSPMPSPASGSLRAASPPPPALAARRFGRRAPENSRGRGARLRSGSQALPDALPGIGVAARRLPAPEQEQAVEAAQWVENTREDAARALQLVNELEQLDSEAPAFDEAPVIKHLKSASPDRAECAGGEEEEEDELNDEDDSDVEQEGENACDSCRKSREHSQCSRARPLGPPCVNKRQEVQGTRQQGSEAVAGPSWMRRSTQNVRGNRSDREVRDRTRKEQECRVRKGEKKEKRKEGGSQRFRELEDRVGYLGEQVGRSMMRYKLAYRACQLILKTLAAPGSGTEVHPGVERMLRWMAADVEASKWDFSLAEEAELDLVAEEPEEDEDAPPAKRRRLMKRGSPEVEEKEAEPEASAVPRARSASWPADFRVLEGKEDVEMVDERMDVDAPEAPEGPEGPDEEFVMMLQVASQVAEERTIGVLTFKLLGFKFE</sequence>
<evidence type="ECO:0000313" key="3">
    <source>
        <dbReference type="Proteomes" id="UP001215280"/>
    </source>
</evidence>
<dbReference type="Proteomes" id="UP001215280">
    <property type="component" value="Unassembled WGS sequence"/>
</dbReference>
<organism evidence="2 3">
    <name type="scientific">Mycena maculata</name>
    <dbReference type="NCBI Taxonomy" id="230809"/>
    <lineage>
        <taxon>Eukaryota</taxon>
        <taxon>Fungi</taxon>
        <taxon>Dikarya</taxon>
        <taxon>Basidiomycota</taxon>
        <taxon>Agaricomycotina</taxon>
        <taxon>Agaricomycetes</taxon>
        <taxon>Agaricomycetidae</taxon>
        <taxon>Agaricales</taxon>
        <taxon>Marasmiineae</taxon>
        <taxon>Mycenaceae</taxon>
        <taxon>Mycena</taxon>
    </lineage>
</organism>
<feature type="compositionally biased region" description="Basic residues" evidence="1">
    <location>
        <begin position="195"/>
        <end position="210"/>
    </location>
</feature>
<feature type="region of interest" description="Disordered" evidence="1">
    <location>
        <begin position="507"/>
        <end position="629"/>
    </location>
</feature>
<feature type="region of interest" description="Disordered" evidence="1">
    <location>
        <begin position="707"/>
        <end position="753"/>
    </location>
</feature>
<feature type="compositionally biased region" description="Basic and acidic residues" evidence="1">
    <location>
        <begin position="143"/>
        <end position="159"/>
    </location>
</feature>